<accession>A0A6A5TXF1</accession>
<gene>
    <name evidence="2" type="ORF">CC80DRAFT_525259</name>
</gene>
<organism evidence="2 3">
    <name type="scientific">Byssothecium circinans</name>
    <dbReference type="NCBI Taxonomy" id="147558"/>
    <lineage>
        <taxon>Eukaryota</taxon>
        <taxon>Fungi</taxon>
        <taxon>Dikarya</taxon>
        <taxon>Ascomycota</taxon>
        <taxon>Pezizomycotina</taxon>
        <taxon>Dothideomycetes</taxon>
        <taxon>Pleosporomycetidae</taxon>
        <taxon>Pleosporales</taxon>
        <taxon>Massarineae</taxon>
        <taxon>Massarinaceae</taxon>
        <taxon>Byssothecium</taxon>
    </lineage>
</organism>
<dbReference type="Gene3D" id="3.40.630.30">
    <property type="match status" value="1"/>
</dbReference>
<dbReference type="EMBL" id="ML976990">
    <property type="protein sequence ID" value="KAF1957108.1"/>
    <property type="molecule type" value="Genomic_DNA"/>
</dbReference>
<dbReference type="OrthoDB" id="2115692at2759"/>
<protein>
    <recommendedName>
        <fullName evidence="1">N-acetyltransferase domain-containing protein</fullName>
    </recommendedName>
</protein>
<keyword evidence="3" id="KW-1185">Reference proteome</keyword>
<dbReference type="PANTHER" id="PTHR42791">
    <property type="entry name" value="GNAT FAMILY ACETYLTRANSFERASE"/>
    <property type="match status" value="1"/>
</dbReference>
<dbReference type="Pfam" id="PF13508">
    <property type="entry name" value="Acetyltransf_7"/>
    <property type="match status" value="1"/>
</dbReference>
<dbReference type="InterPro" id="IPR016181">
    <property type="entry name" value="Acyl_CoA_acyltransferase"/>
</dbReference>
<name>A0A6A5TXF1_9PLEO</name>
<reference evidence="2" key="1">
    <citation type="journal article" date="2020" name="Stud. Mycol.">
        <title>101 Dothideomycetes genomes: a test case for predicting lifestyles and emergence of pathogens.</title>
        <authorList>
            <person name="Haridas S."/>
            <person name="Albert R."/>
            <person name="Binder M."/>
            <person name="Bloem J."/>
            <person name="Labutti K."/>
            <person name="Salamov A."/>
            <person name="Andreopoulos B."/>
            <person name="Baker S."/>
            <person name="Barry K."/>
            <person name="Bills G."/>
            <person name="Bluhm B."/>
            <person name="Cannon C."/>
            <person name="Castanera R."/>
            <person name="Culley D."/>
            <person name="Daum C."/>
            <person name="Ezra D."/>
            <person name="Gonzalez J."/>
            <person name="Henrissat B."/>
            <person name="Kuo A."/>
            <person name="Liang C."/>
            <person name="Lipzen A."/>
            <person name="Lutzoni F."/>
            <person name="Magnuson J."/>
            <person name="Mondo S."/>
            <person name="Nolan M."/>
            <person name="Ohm R."/>
            <person name="Pangilinan J."/>
            <person name="Park H.-J."/>
            <person name="Ramirez L."/>
            <person name="Alfaro M."/>
            <person name="Sun H."/>
            <person name="Tritt A."/>
            <person name="Yoshinaga Y."/>
            <person name="Zwiers L.-H."/>
            <person name="Turgeon B."/>
            <person name="Goodwin S."/>
            <person name="Spatafora J."/>
            <person name="Crous P."/>
            <person name="Grigoriev I."/>
        </authorList>
    </citation>
    <scope>NUCLEOTIDE SEQUENCE</scope>
    <source>
        <strain evidence="2">CBS 675.92</strain>
    </source>
</reference>
<dbReference type="SUPFAM" id="SSF55729">
    <property type="entry name" value="Acyl-CoA N-acyltransferases (Nat)"/>
    <property type="match status" value="1"/>
</dbReference>
<proteinExistence type="predicted"/>
<evidence type="ECO:0000313" key="3">
    <source>
        <dbReference type="Proteomes" id="UP000800035"/>
    </source>
</evidence>
<sequence length="236" mass="26679">MGYVVLPALIPDIVKVYDVYFAAFADDAITKALFPGTPKEDMLNPESEFRKTHAKHVLAYWHTSSTQYTLKCIDTETNEIVGMGLLDVYITPSEWKKGGLLWLQGEERERAEALLEPMWNAREKLFDEERYVYPHVIAVHPDVQRKGIGKLLTEYGLRVAEQADLPAYLESSMKGEGLYEKLGFRRLQEKIVHKAGTVMTGTADVEIPLMVWVPEGREDILPKAVKDILPNTGKSA</sequence>
<dbReference type="InterPro" id="IPR052523">
    <property type="entry name" value="Trichothecene_AcTrans"/>
</dbReference>
<dbReference type="PROSITE" id="PS51186">
    <property type="entry name" value="GNAT"/>
    <property type="match status" value="1"/>
</dbReference>
<dbReference type="Proteomes" id="UP000800035">
    <property type="component" value="Unassembled WGS sequence"/>
</dbReference>
<evidence type="ECO:0000313" key="2">
    <source>
        <dbReference type="EMBL" id="KAF1957108.1"/>
    </source>
</evidence>
<dbReference type="GO" id="GO:0016747">
    <property type="term" value="F:acyltransferase activity, transferring groups other than amino-acyl groups"/>
    <property type="evidence" value="ECO:0007669"/>
    <property type="project" value="InterPro"/>
</dbReference>
<dbReference type="InterPro" id="IPR000182">
    <property type="entry name" value="GNAT_dom"/>
</dbReference>
<dbReference type="PANTHER" id="PTHR42791:SF17">
    <property type="entry name" value="ACETYLTRANSFERASE, GNAT FAMILY FAMILY (AFU_ORTHOLOGUE AFUA_8G05690)"/>
    <property type="match status" value="1"/>
</dbReference>
<evidence type="ECO:0000259" key="1">
    <source>
        <dbReference type="PROSITE" id="PS51186"/>
    </source>
</evidence>
<dbReference type="AlphaFoldDB" id="A0A6A5TXF1"/>
<feature type="domain" description="N-acetyltransferase" evidence="1">
    <location>
        <begin position="28"/>
        <end position="204"/>
    </location>
</feature>
<dbReference type="CDD" id="cd04301">
    <property type="entry name" value="NAT_SF"/>
    <property type="match status" value="1"/>
</dbReference>